<evidence type="ECO:0000313" key="3">
    <source>
        <dbReference type="EMBL" id="KAK8783278.1"/>
    </source>
</evidence>
<keyword evidence="1" id="KW-0067">ATP-binding</keyword>
<dbReference type="SUPFAM" id="SSF52540">
    <property type="entry name" value="P-loop containing nucleoside triphosphate hydrolases"/>
    <property type="match status" value="1"/>
</dbReference>
<keyword evidence="1" id="KW-0511">Multifunctional enzyme</keyword>
<keyword evidence="1" id="KW-0539">Nucleus</keyword>
<keyword evidence="1" id="KW-0547">Nucleotide-binding</keyword>
<keyword evidence="1" id="KW-0238">DNA-binding</keyword>
<keyword evidence="1" id="KW-0158">Chromosome</keyword>
<keyword evidence="1" id="KW-0004">4Fe-4S</keyword>
<dbReference type="GO" id="GO:0017108">
    <property type="term" value="F:5'-flap endonuclease activity"/>
    <property type="evidence" value="ECO:0007669"/>
    <property type="project" value="UniProtKB-UniRule"/>
</dbReference>
<feature type="non-terminal residue" evidence="3">
    <location>
        <position position="160"/>
    </location>
</feature>
<dbReference type="InterPro" id="IPR045055">
    <property type="entry name" value="DNA2/NAM7-like"/>
</dbReference>
<protein>
    <recommendedName>
        <fullName evidence="1">DNA replication ATP-dependent helicase/nuclease</fullName>
        <ecNumber evidence="1">3.1.-.-</ecNumber>
        <ecNumber evidence="1">3.6.4.12</ecNumber>
    </recommendedName>
</protein>
<dbReference type="GO" id="GO:0005694">
    <property type="term" value="C:chromosome"/>
    <property type="evidence" value="ECO:0007669"/>
    <property type="project" value="UniProtKB-SubCell"/>
</dbReference>
<dbReference type="GO" id="GO:0051539">
    <property type="term" value="F:4 iron, 4 sulfur cluster binding"/>
    <property type="evidence" value="ECO:0007669"/>
    <property type="project" value="UniProtKB-UniRule"/>
</dbReference>
<dbReference type="Gene3D" id="3.40.50.300">
    <property type="entry name" value="P-loop containing nucleotide triphosphate hydrolases"/>
    <property type="match status" value="1"/>
</dbReference>
<dbReference type="EMBL" id="JARKHS020005703">
    <property type="protein sequence ID" value="KAK8783278.1"/>
    <property type="molecule type" value="Genomic_DNA"/>
</dbReference>
<dbReference type="GO" id="GO:0005524">
    <property type="term" value="F:ATP binding"/>
    <property type="evidence" value="ECO:0007669"/>
    <property type="project" value="UniProtKB-UniRule"/>
</dbReference>
<sequence>MAVGTVTAVSDNEVMLDLDRLRSLVIDRVMPSYRKTLAKEIAVECHAVLKPLNNFQRRAILKFLMSDDYVLFKGMPGTGKTTTIAALVQALVLLKKRVLLSSYTHSGVDSVLLKLKSRGVPFVRLGATNKAHPSLKEYSASNLTASITTTQELQQFYENQ</sequence>
<keyword evidence="1" id="KW-0408">Iron</keyword>
<keyword evidence="1" id="KW-0234">DNA repair</keyword>
<dbReference type="InterPro" id="IPR027417">
    <property type="entry name" value="P-loop_NTPase"/>
</dbReference>
<gene>
    <name evidence="3" type="ORF">V5799_010357</name>
</gene>
<dbReference type="GO" id="GO:0017116">
    <property type="term" value="F:single-stranded DNA helicase activity"/>
    <property type="evidence" value="ECO:0007669"/>
    <property type="project" value="UniProtKB-UniRule"/>
</dbReference>
<accession>A0AAQ4F9G9</accession>
<dbReference type="Pfam" id="PF13086">
    <property type="entry name" value="AAA_11"/>
    <property type="match status" value="1"/>
</dbReference>
<dbReference type="PANTHER" id="PTHR10887">
    <property type="entry name" value="DNA2/NAM7 HELICASE FAMILY"/>
    <property type="match status" value="1"/>
</dbReference>
<dbReference type="GO" id="GO:0005737">
    <property type="term" value="C:cytoplasm"/>
    <property type="evidence" value="ECO:0007669"/>
    <property type="project" value="TreeGrafter"/>
</dbReference>
<comment type="similarity">
    <text evidence="1">Belongs to the DNA2/NAM7 helicase family.</text>
</comment>
<dbReference type="GO" id="GO:0071932">
    <property type="term" value="P:replication fork reversal"/>
    <property type="evidence" value="ECO:0007669"/>
    <property type="project" value="TreeGrafter"/>
</dbReference>
<dbReference type="GO" id="GO:0033567">
    <property type="term" value="P:DNA replication, Okazaki fragment processing"/>
    <property type="evidence" value="ECO:0007669"/>
    <property type="project" value="UniProtKB-UniRule"/>
</dbReference>
<keyword evidence="1" id="KW-0227">DNA damage</keyword>
<dbReference type="GO" id="GO:0046872">
    <property type="term" value="F:metal ion binding"/>
    <property type="evidence" value="ECO:0007669"/>
    <property type="project" value="UniProtKB-UniRule"/>
</dbReference>
<evidence type="ECO:0000313" key="4">
    <source>
        <dbReference type="Proteomes" id="UP001321473"/>
    </source>
</evidence>
<evidence type="ECO:0000259" key="2">
    <source>
        <dbReference type="Pfam" id="PF13086"/>
    </source>
</evidence>
<keyword evidence="1" id="KW-0479">Metal-binding</keyword>
<keyword evidence="4" id="KW-1185">Reference proteome</keyword>
<dbReference type="GO" id="GO:0005634">
    <property type="term" value="C:nucleus"/>
    <property type="evidence" value="ECO:0007669"/>
    <property type="project" value="UniProtKB-SubCell"/>
</dbReference>
<feature type="domain" description="DNA2/NAM7 helicase helicase" evidence="2">
    <location>
        <begin position="52"/>
        <end position="152"/>
    </location>
</feature>
<name>A0AAQ4F9G9_AMBAM</name>
<comment type="caution">
    <text evidence="3">The sequence shown here is derived from an EMBL/GenBank/DDBJ whole genome shotgun (WGS) entry which is preliminary data.</text>
</comment>
<dbReference type="PANTHER" id="PTHR10887:SF433">
    <property type="entry name" value="DNA REPLICATION ATP-DEPENDENT HELICASE_NUCLEASE DNA2"/>
    <property type="match status" value="1"/>
</dbReference>
<dbReference type="EC" id="3.6.4.12" evidence="1"/>
<keyword evidence="1" id="KW-0411">Iron-sulfur</keyword>
<keyword evidence="1" id="KW-0235">DNA replication</keyword>
<dbReference type="Proteomes" id="UP001321473">
    <property type="component" value="Unassembled WGS sequence"/>
</dbReference>
<dbReference type="EC" id="3.1.-.-" evidence="1"/>
<comment type="catalytic activity">
    <reaction evidence="1">
        <text>ATP + H2O = ADP + phosphate + H(+)</text>
        <dbReference type="Rhea" id="RHEA:13065"/>
        <dbReference type="ChEBI" id="CHEBI:15377"/>
        <dbReference type="ChEBI" id="CHEBI:15378"/>
        <dbReference type="ChEBI" id="CHEBI:30616"/>
        <dbReference type="ChEBI" id="CHEBI:43474"/>
        <dbReference type="ChEBI" id="CHEBI:456216"/>
        <dbReference type="EC" id="3.6.4.12"/>
    </reaction>
</comment>
<reference evidence="3 4" key="1">
    <citation type="journal article" date="2023" name="Arcadia Sci">
        <title>De novo assembly of a long-read Amblyomma americanum tick genome.</title>
        <authorList>
            <person name="Chou S."/>
            <person name="Poskanzer K.E."/>
            <person name="Rollins M."/>
            <person name="Thuy-Boun P.S."/>
        </authorList>
    </citation>
    <scope>NUCLEOTIDE SEQUENCE [LARGE SCALE GENOMIC DNA]</scope>
    <source>
        <strain evidence="3">F_SG_1</strain>
        <tissue evidence="3">Salivary glands</tissue>
    </source>
</reference>
<keyword evidence="1" id="KW-0347">Helicase</keyword>
<organism evidence="3 4">
    <name type="scientific">Amblyomma americanum</name>
    <name type="common">Lone star tick</name>
    <dbReference type="NCBI Taxonomy" id="6943"/>
    <lineage>
        <taxon>Eukaryota</taxon>
        <taxon>Metazoa</taxon>
        <taxon>Ecdysozoa</taxon>
        <taxon>Arthropoda</taxon>
        <taxon>Chelicerata</taxon>
        <taxon>Arachnida</taxon>
        <taxon>Acari</taxon>
        <taxon>Parasitiformes</taxon>
        <taxon>Ixodida</taxon>
        <taxon>Ixodoidea</taxon>
        <taxon>Ixodidae</taxon>
        <taxon>Amblyomminae</taxon>
        <taxon>Amblyomma</taxon>
    </lineage>
</organism>
<dbReference type="InterPro" id="IPR041677">
    <property type="entry name" value="DNA2/NAM7_AAA_11"/>
</dbReference>
<proteinExistence type="inferred from homology"/>
<dbReference type="GO" id="GO:0003677">
    <property type="term" value="F:DNA binding"/>
    <property type="evidence" value="ECO:0007669"/>
    <property type="project" value="UniProtKB-UniRule"/>
</dbReference>
<keyword evidence="1" id="KW-0378">Hydrolase</keyword>
<comment type="function">
    <text evidence="1">Key enzyme involved in DNA replication and DNA repair. Involved in Okazaki fragments processing by cleaving long flaps that escape FEN1: flaps that are longer than 27 nucleotides are coated by replication protein A complex (RPA), leading to recruit DNA2 which cleaves the flap until it is too short to bind RPA and becomes a substrate for FEN1. Also involved in 5'-end resection of DNA during double-strand break (DSB) repair by mediating the cleavage of 5'-ssDNA.</text>
</comment>
<keyword evidence="1" id="KW-0540">Nuclease</keyword>
<comment type="subcellular location">
    <subcellularLocation>
        <location evidence="1">Nucleus</location>
    </subcellularLocation>
    <subcellularLocation>
        <location evidence="1">Chromosome</location>
    </subcellularLocation>
</comment>
<dbReference type="GO" id="GO:0006281">
    <property type="term" value="P:DNA repair"/>
    <property type="evidence" value="ECO:0007669"/>
    <property type="project" value="UniProtKB-KW"/>
</dbReference>
<evidence type="ECO:0000256" key="1">
    <source>
        <dbReference type="RuleBase" id="RU367041"/>
    </source>
</evidence>
<dbReference type="AlphaFoldDB" id="A0AAQ4F9G9"/>